<evidence type="ECO:0000313" key="3">
    <source>
        <dbReference type="WBParaSite" id="maker-unitig_6952-snap-gene-0.1-mRNA-1"/>
    </source>
</evidence>
<dbReference type="InterPro" id="IPR036770">
    <property type="entry name" value="Ankyrin_rpt-contain_sf"/>
</dbReference>
<name>A0A1I8FSP2_9PLAT</name>
<dbReference type="Gene3D" id="1.25.40.20">
    <property type="entry name" value="Ankyrin repeat-containing domain"/>
    <property type="match status" value="1"/>
</dbReference>
<protein>
    <submittedName>
        <fullName evidence="3">ANK_REP_REGION domain-containing protein</fullName>
    </submittedName>
</protein>
<keyword evidence="2" id="KW-1185">Reference proteome</keyword>
<dbReference type="AlphaFoldDB" id="A0A1I8FSP2"/>
<dbReference type="WBParaSite" id="maker-unitig_6952-snap-gene-0.1-mRNA-1">
    <property type="protein sequence ID" value="maker-unitig_6952-snap-gene-0.1-mRNA-1"/>
    <property type="gene ID" value="maker-unitig_6952-snap-gene-0.1"/>
</dbReference>
<reference evidence="3" key="1">
    <citation type="submission" date="2016-11" db="UniProtKB">
        <authorList>
            <consortium name="WormBaseParasite"/>
        </authorList>
    </citation>
    <scope>IDENTIFICATION</scope>
</reference>
<evidence type="ECO:0000256" key="1">
    <source>
        <dbReference type="SAM" id="MobiDB-lite"/>
    </source>
</evidence>
<proteinExistence type="predicted"/>
<sequence length="356" mass="38790">DEADQQASTTETFNLDVFSKEFTDSRVYRSIVQGNLAGLYHAVYCLREPVTVIDTNFGVNYIHLVVTTASRETQFTYAPFVYALSNFRVDICREDVGGDTPLKLAIRRGLVELVRAVLRCESETNATAVKTICEDFQPGLWAAVAAADYFLVDRLVSSWCRVRIAKQGESLISFARRLETGSLIVDLLESSRPTLEFVHATLAGDRRKMLELLDNKNVNADTFDRSYRPNAGAPCQPRRSKLQPPSSSTTTCSNCCLIRRKASSSSSCPLRCWSCGTVRTIKNTISTTSSCCSSIACWAAKRAALAAVAASSAGLQRAEPPPVRWLPAAAAAAAVSQLAKIIRVLCCGGRPLQCAV</sequence>
<organism evidence="2 3">
    <name type="scientific">Macrostomum lignano</name>
    <dbReference type="NCBI Taxonomy" id="282301"/>
    <lineage>
        <taxon>Eukaryota</taxon>
        <taxon>Metazoa</taxon>
        <taxon>Spiralia</taxon>
        <taxon>Lophotrochozoa</taxon>
        <taxon>Platyhelminthes</taxon>
        <taxon>Rhabditophora</taxon>
        <taxon>Macrostomorpha</taxon>
        <taxon>Macrostomida</taxon>
        <taxon>Macrostomidae</taxon>
        <taxon>Macrostomum</taxon>
    </lineage>
</organism>
<evidence type="ECO:0000313" key="2">
    <source>
        <dbReference type="Proteomes" id="UP000095280"/>
    </source>
</evidence>
<feature type="region of interest" description="Disordered" evidence="1">
    <location>
        <begin position="229"/>
        <end position="250"/>
    </location>
</feature>
<dbReference type="Proteomes" id="UP000095280">
    <property type="component" value="Unplaced"/>
</dbReference>
<accession>A0A1I8FSP2</accession>
<dbReference type="SUPFAM" id="SSF48403">
    <property type="entry name" value="Ankyrin repeat"/>
    <property type="match status" value="1"/>
</dbReference>